<proteinExistence type="predicted"/>
<organism evidence="2 3">
    <name type="scientific">Carboxylicivirga linearis</name>
    <dbReference type="NCBI Taxonomy" id="1628157"/>
    <lineage>
        <taxon>Bacteria</taxon>
        <taxon>Pseudomonadati</taxon>
        <taxon>Bacteroidota</taxon>
        <taxon>Bacteroidia</taxon>
        <taxon>Marinilabiliales</taxon>
        <taxon>Marinilabiliaceae</taxon>
        <taxon>Carboxylicivirga</taxon>
    </lineage>
</organism>
<gene>
    <name evidence="2" type="ORF">KEM10_09750</name>
</gene>
<accession>A0ABS5JUJ3</accession>
<dbReference type="Proteomes" id="UP000708576">
    <property type="component" value="Unassembled WGS sequence"/>
</dbReference>
<feature type="domain" description="DUF4382" evidence="1">
    <location>
        <begin position="23"/>
        <end position="163"/>
    </location>
</feature>
<evidence type="ECO:0000259" key="1">
    <source>
        <dbReference type="Pfam" id="PF14321"/>
    </source>
</evidence>
<sequence length="255" mass="28066">MKKLLILMMAVALFACEESRKDAKLQLFLTDAPSPYEEVLIDIQDVKINVSSEDDEGGWRSLDDINTGVYNLLDFTNGLDTLLGEYIMPAGRISQIRLVLGEDNQVKIDGDYYDLDTPSAQQSGLKLNVQVVLNEGITYKMWLDFDAGRSIVEKGNGGYALKPVIRTFTEATSGAIKGVVKPVEAKPYIMAISAVEDTFGTYADTITGNFLVRGLEAGSYKVVINPANEDYEKITVEDIAVELGLVTELDTVKFE</sequence>
<evidence type="ECO:0000313" key="3">
    <source>
        <dbReference type="Proteomes" id="UP000708576"/>
    </source>
</evidence>
<reference evidence="2 3" key="1">
    <citation type="journal article" date="2015" name="Int. J. Syst. Evol. Microbiol.">
        <title>Carboxylicivirga linearis sp. nov., isolated from a sea cucumber culture pond.</title>
        <authorList>
            <person name="Wang F.Q."/>
            <person name="Zhou Y.X."/>
            <person name="Lin X.Z."/>
            <person name="Chen G.J."/>
            <person name="Du Z.J."/>
        </authorList>
    </citation>
    <scope>NUCLEOTIDE SEQUENCE [LARGE SCALE GENOMIC DNA]</scope>
    <source>
        <strain evidence="2 3">FB218</strain>
    </source>
</reference>
<name>A0ABS5JUJ3_9BACT</name>
<protein>
    <submittedName>
        <fullName evidence="2">DUF4382 domain-containing protein</fullName>
    </submittedName>
</protein>
<dbReference type="Pfam" id="PF14321">
    <property type="entry name" value="DUF4382"/>
    <property type="match status" value="1"/>
</dbReference>
<keyword evidence="3" id="KW-1185">Reference proteome</keyword>
<comment type="caution">
    <text evidence="2">The sequence shown here is derived from an EMBL/GenBank/DDBJ whole genome shotgun (WGS) entry which is preliminary data.</text>
</comment>
<dbReference type="PROSITE" id="PS51257">
    <property type="entry name" value="PROKAR_LIPOPROTEIN"/>
    <property type="match status" value="1"/>
</dbReference>
<dbReference type="RefSeq" id="WP_212215799.1">
    <property type="nucleotide sequence ID" value="NZ_JAGUCO010000005.1"/>
</dbReference>
<dbReference type="InterPro" id="IPR025491">
    <property type="entry name" value="DUF4382"/>
</dbReference>
<dbReference type="EMBL" id="JAGUCO010000005">
    <property type="protein sequence ID" value="MBS2098565.1"/>
    <property type="molecule type" value="Genomic_DNA"/>
</dbReference>
<evidence type="ECO:0000313" key="2">
    <source>
        <dbReference type="EMBL" id="MBS2098565.1"/>
    </source>
</evidence>